<dbReference type="PANTHER" id="PTHR43415">
    <property type="entry name" value="SPERMIDINE N(1)-ACETYLTRANSFERASE"/>
    <property type="match status" value="1"/>
</dbReference>
<dbReference type="PROSITE" id="PS51186">
    <property type="entry name" value="GNAT"/>
    <property type="match status" value="1"/>
</dbReference>
<organism evidence="2 4">
    <name type="scientific">Lysinibacillus sphaericus</name>
    <name type="common">Bacillus sphaericus</name>
    <dbReference type="NCBI Taxonomy" id="1421"/>
    <lineage>
        <taxon>Bacteria</taxon>
        <taxon>Bacillati</taxon>
        <taxon>Bacillota</taxon>
        <taxon>Bacilli</taxon>
        <taxon>Bacillales</taxon>
        <taxon>Bacillaceae</taxon>
        <taxon>Lysinibacillus</taxon>
    </lineage>
</organism>
<proteinExistence type="predicted"/>
<dbReference type="GO" id="GO:0016747">
    <property type="term" value="F:acyltransferase activity, transferring groups other than amino-acyl groups"/>
    <property type="evidence" value="ECO:0007669"/>
    <property type="project" value="InterPro"/>
</dbReference>
<dbReference type="Proteomes" id="UP000238825">
    <property type="component" value="Chromosome"/>
</dbReference>
<accession>A0A2S0JZC7</accession>
<dbReference type="SUPFAM" id="SSF55729">
    <property type="entry name" value="Acyl-CoA N-acyltransferases (Nat)"/>
    <property type="match status" value="1"/>
</dbReference>
<dbReference type="InterPro" id="IPR000182">
    <property type="entry name" value="GNAT_dom"/>
</dbReference>
<keyword evidence="2" id="KW-0808">Transferase</keyword>
<evidence type="ECO:0000259" key="1">
    <source>
        <dbReference type="PROSITE" id="PS51186"/>
    </source>
</evidence>
<sequence>MSKQINIRVACFADAQQMLKIQQEVMAEERYFISTEAEFQQTIEGQQAWIQKKLANDRDIILIAECNKTIVGWLAFQSPERKRLAHTGSFGMMVRKDQRGQGIGKRLIEALLTWAAANPLIEKVCLGVLSSNISAIALYRKMGFIEEGRKIHEIKIADNLYVDDVLMYKLV</sequence>
<evidence type="ECO:0000313" key="2">
    <source>
        <dbReference type="EMBL" id="AVK96500.1"/>
    </source>
</evidence>
<dbReference type="EMBL" id="UFSZ01000001">
    <property type="protein sequence ID" value="SUV17709.1"/>
    <property type="molecule type" value="Genomic_DNA"/>
</dbReference>
<dbReference type="EMBL" id="CP019980">
    <property type="protein sequence ID" value="AVK96500.1"/>
    <property type="molecule type" value="Genomic_DNA"/>
</dbReference>
<dbReference type="AlphaFoldDB" id="A0A2S0JZC7"/>
<evidence type="ECO:0000313" key="3">
    <source>
        <dbReference type="EMBL" id="SUV17709.1"/>
    </source>
</evidence>
<dbReference type="PANTHER" id="PTHR43415:SF3">
    <property type="entry name" value="GNAT-FAMILY ACETYLTRANSFERASE"/>
    <property type="match status" value="1"/>
</dbReference>
<dbReference type="Proteomes" id="UP000255295">
    <property type="component" value="Unassembled WGS sequence"/>
</dbReference>
<reference evidence="3 5" key="2">
    <citation type="submission" date="2018-06" db="EMBL/GenBank/DDBJ databases">
        <authorList>
            <consortium name="Pathogen Informatics"/>
            <person name="Doyle S."/>
        </authorList>
    </citation>
    <scope>NUCLEOTIDE SEQUENCE [LARGE SCALE GENOMIC DNA]</scope>
    <source>
        <strain evidence="3 5">NCTC10338</strain>
    </source>
</reference>
<gene>
    <name evidence="2" type="ORF">LS41612_09610</name>
    <name evidence="3" type="ORF">NCTC10338_02817</name>
</gene>
<dbReference type="Pfam" id="PF00583">
    <property type="entry name" value="Acetyltransf_1"/>
    <property type="match status" value="1"/>
</dbReference>
<evidence type="ECO:0000313" key="4">
    <source>
        <dbReference type="Proteomes" id="UP000238825"/>
    </source>
</evidence>
<dbReference type="RefSeq" id="WP_036204660.1">
    <property type="nucleotide sequence ID" value="NZ_BJNS01000006.1"/>
</dbReference>
<dbReference type="Gene3D" id="3.40.630.30">
    <property type="match status" value="1"/>
</dbReference>
<dbReference type="InterPro" id="IPR016181">
    <property type="entry name" value="Acyl_CoA_acyltransferase"/>
</dbReference>
<evidence type="ECO:0000313" key="5">
    <source>
        <dbReference type="Proteomes" id="UP000255295"/>
    </source>
</evidence>
<protein>
    <submittedName>
        <fullName evidence="2 3">Acetyltransferase</fullName>
    </submittedName>
</protein>
<reference evidence="2 4" key="1">
    <citation type="submission" date="2017-03" db="EMBL/GenBank/DDBJ databases">
        <title>The whole genome sequencing and assembly of Lysinibacillus sphaericus DSM 28T strain.</title>
        <authorList>
            <person name="Lee Y.-J."/>
            <person name="Yi H."/>
            <person name="Bahn Y.-S."/>
            <person name="Kim J.F."/>
            <person name="Lee D.-W."/>
        </authorList>
    </citation>
    <scope>NUCLEOTIDE SEQUENCE [LARGE SCALE GENOMIC DNA]</scope>
    <source>
        <strain evidence="2 4">DSM 28</strain>
    </source>
</reference>
<dbReference type="CDD" id="cd04301">
    <property type="entry name" value="NAT_SF"/>
    <property type="match status" value="1"/>
</dbReference>
<dbReference type="GeneID" id="48276459"/>
<feature type="domain" description="N-acetyltransferase" evidence="1">
    <location>
        <begin position="5"/>
        <end position="171"/>
    </location>
</feature>
<name>A0A2S0JZC7_LYSSH</name>